<sequence length="448" mass="48611">MSTSEAARIVHIGLGAFSRSHLAYYTQRASDASEWEIIAYTGRSRELADVLEAQGCTYHLIERAAAEDRIMPISSIVRARPGSEVSQLVADIADPRTRIVSLTVTEAAYHLTGSGTLNLQAPDIAHDLEVVQRVHEGVARSADLRTAVGKLATGLLARRAEESGPVTVVSCDNMPDNGERIRDAVLAFAGAAGTDLHTWIAEHVSFVSTSVDRITPRLGAEEKQRLEVAHHDKAVVVAEPFTDWVLEGKFPAGRPRWEDAGARFVNDLAPWESRKLWLLNGAHTILASLGLLRGHTNVHEAISDSECLEAVNSFWDEAARHLPEELDVPAYRQALIERFSNPRIEHRLAQIAQDSDIKAQMRILPVAQREIAAGRRAEGAARALAVCVAAHRYGGVEWPTLGPQVMGGAAQGGVPELHALWGGPAPSEVEQVVRHALDVLSLLPVSRG</sequence>
<dbReference type="RefSeq" id="WP_345477060.1">
    <property type="nucleotide sequence ID" value="NZ_BAABLW010000005.1"/>
</dbReference>
<dbReference type="Gene3D" id="3.40.50.720">
    <property type="entry name" value="NAD(P)-binding Rossmann-like Domain"/>
    <property type="match status" value="1"/>
</dbReference>
<name>A0ABP9G341_9MICC</name>
<evidence type="ECO:0000313" key="10">
    <source>
        <dbReference type="Proteomes" id="UP001500368"/>
    </source>
</evidence>
<evidence type="ECO:0000256" key="3">
    <source>
        <dbReference type="ARBA" id="ARBA00016219"/>
    </source>
</evidence>
<organism evidence="9 10">
    <name type="scientific">Nesterenkonia rhizosphaerae</name>
    <dbReference type="NCBI Taxonomy" id="1348272"/>
    <lineage>
        <taxon>Bacteria</taxon>
        <taxon>Bacillati</taxon>
        <taxon>Actinomycetota</taxon>
        <taxon>Actinomycetes</taxon>
        <taxon>Micrococcales</taxon>
        <taxon>Micrococcaceae</taxon>
        <taxon>Nesterenkonia</taxon>
    </lineage>
</organism>
<gene>
    <name evidence="9" type="ORF">GCM10025790_10950</name>
</gene>
<comment type="catalytic activity">
    <reaction evidence="6">
        <text>D-mannitol 1-phosphate + NAD(+) = beta-D-fructose 6-phosphate + NADH + H(+)</text>
        <dbReference type="Rhea" id="RHEA:19661"/>
        <dbReference type="ChEBI" id="CHEBI:15378"/>
        <dbReference type="ChEBI" id="CHEBI:57540"/>
        <dbReference type="ChEBI" id="CHEBI:57634"/>
        <dbReference type="ChEBI" id="CHEBI:57945"/>
        <dbReference type="ChEBI" id="CHEBI:61381"/>
        <dbReference type="EC" id="1.1.1.17"/>
    </reaction>
</comment>
<dbReference type="InterPro" id="IPR036291">
    <property type="entry name" value="NAD(P)-bd_dom_sf"/>
</dbReference>
<evidence type="ECO:0000256" key="2">
    <source>
        <dbReference type="ARBA" id="ARBA00012939"/>
    </source>
</evidence>
<keyword evidence="10" id="KW-1185">Reference proteome</keyword>
<reference evidence="10" key="1">
    <citation type="journal article" date="2019" name="Int. J. Syst. Evol. Microbiol.">
        <title>The Global Catalogue of Microorganisms (GCM) 10K type strain sequencing project: providing services to taxonomists for standard genome sequencing and annotation.</title>
        <authorList>
            <consortium name="The Broad Institute Genomics Platform"/>
            <consortium name="The Broad Institute Genome Sequencing Center for Infectious Disease"/>
            <person name="Wu L."/>
            <person name="Ma J."/>
        </authorList>
    </citation>
    <scope>NUCLEOTIDE SEQUENCE [LARGE SCALE GENOMIC DNA]</scope>
    <source>
        <strain evidence="10">JCM 19129</strain>
    </source>
</reference>
<keyword evidence="5" id="KW-0520">NAD</keyword>
<feature type="domain" description="Mannitol dehydrogenase N-terminal" evidence="7">
    <location>
        <begin position="8"/>
        <end position="258"/>
    </location>
</feature>
<evidence type="ECO:0000259" key="8">
    <source>
        <dbReference type="Pfam" id="PF08125"/>
    </source>
</evidence>
<evidence type="ECO:0000256" key="4">
    <source>
        <dbReference type="ARBA" id="ARBA00023002"/>
    </source>
</evidence>
<dbReference type="InterPro" id="IPR013328">
    <property type="entry name" value="6PGD_dom2"/>
</dbReference>
<evidence type="ECO:0000313" key="9">
    <source>
        <dbReference type="EMBL" id="GAA4917263.1"/>
    </source>
</evidence>
<evidence type="ECO:0000256" key="1">
    <source>
        <dbReference type="ARBA" id="ARBA00006541"/>
    </source>
</evidence>
<feature type="domain" description="Mannitol dehydrogenase C-terminal" evidence="8">
    <location>
        <begin position="267"/>
        <end position="390"/>
    </location>
</feature>
<dbReference type="InterPro" id="IPR013118">
    <property type="entry name" value="Mannitol_DH_C"/>
</dbReference>
<dbReference type="Pfam" id="PF08125">
    <property type="entry name" value="Mannitol_dh_C"/>
    <property type="match status" value="1"/>
</dbReference>
<dbReference type="InterPro" id="IPR050988">
    <property type="entry name" value="Mannitol_DH/Oxidoreductase"/>
</dbReference>
<dbReference type="EMBL" id="BAABLW010000005">
    <property type="protein sequence ID" value="GAA4917263.1"/>
    <property type="molecule type" value="Genomic_DNA"/>
</dbReference>
<dbReference type="InterPro" id="IPR000669">
    <property type="entry name" value="Mannitol_DH"/>
</dbReference>
<dbReference type="Pfam" id="PF01232">
    <property type="entry name" value="Mannitol_dh"/>
    <property type="match status" value="1"/>
</dbReference>
<dbReference type="PRINTS" id="PR00084">
    <property type="entry name" value="MTLDHDRGNASE"/>
</dbReference>
<dbReference type="Gene3D" id="1.10.1040.10">
    <property type="entry name" value="N-(1-d-carboxylethyl)-l-norvaline Dehydrogenase, domain 2"/>
    <property type="match status" value="1"/>
</dbReference>
<dbReference type="PROSITE" id="PS00974">
    <property type="entry name" value="MANNITOL_DHGENASE"/>
    <property type="match status" value="1"/>
</dbReference>
<dbReference type="Proteomes" id="UP001500368">
    <property type="component" value="Unassembled WGS sequence"/>
</dbReference>
<evidence type="ECO:0000256" key="5">
    <source>
        <dbReference type="ARBA" id="ARBA00023027"/>
    </source>
</evidence>
<dbReference type="PANTHER" id="PTHR43362:SF1">
    <property type="entry name" value="MANNITOL DEHYDROGENASE 2-RELATED"/>
    <property type="match status" value="1"/>
</dbReference>
<dbReference type="SUPFAM" id="SSF48179">
    <property type="entry name" value="6-phosphogluconate dehydrogenase C-terminal domain-like"/>
    <property type="match status" value="1"/>
</dbReference>
<protein>
    <recommendedName>
        <fullName evidence="3">Mannitol-1-phosphate 5-dehydrogenase</fullName>
        <ecNumber evidence="2">1.1.1.17</ecNumber>
    </recommendedName>
</protein>
<dbReference type="InterPro" id="IPR008927">
    <property type="entry name" value="6-PGluconate_DH-like_C_sf"/>
</dbReference>
<keyword evidence="4" id="KW-0560">Oxidoreductase</keyword>
<accession>A0ABP9G341</accession>
<dbReference type="PANTHER" id="PTHR43362">
    <property type="entry name" value="MANNITOL DEHYDROGENASE DSF1-RELATED"/>
    <property type="match status" value="1"/>
</dbReference>
<comment type="caution">
    <text evidence="9">The sequence shown here is derived from an EMBL/GenBank/DDBJ whole genome shotgun (WGS) entry which is preliminary data.</text>
</comment>
<dbReference type="EC" id="1.1.1.17" evidence="2"/>
<dbReference type="SUPFAM" id="SSF51735">
    <property type="entry name" value="NAD(P)-binding Rossmann-fold domains"/>
    <property type="match status" value="1"/>
</dbReference>
<proteinExistence type="inferred from homology"/>
<comment type="similarity">
    <text evidence="1">Belongs to the mannitol dehydrogenase family.</text>
</comment>
<evidence type="ECO:0000259" key="7">
    <source>
        <dbReference type="Pfam" id="PF01232"/>
    </source>
</evidence>
<dbReference type="InterPro" id="IPR023027">
    <property type="entry name" value="Mannitol_DH_CS"/>
</dbReference>
<dbReference type="InterPro" id="IPR013131">
    <property type="entry name" value="Mannitol_DH_N"/>
</dbReference>
<evidence type="ECO:0000256" key="6">
    <source>
        <dbReference type="ARBA" id="ARBA00048615"/>
    </source>
</evidence>